<protein>
    <recommendedName>
        <fullName evidence="1">F-box domain-containing protein</fullName>
    </recommendedName>
</protein>
<dbReference type="PANTHER" id="PTHR34223:SF107">
    <property type="entry name" value="F-BOX DOMAIN-CONTAINING PROTEIN"/>
    <property type="match status" value="1"/>
</dbReference>
<dbReference type="InterPro" id="IPR053781">
    <property type="entry name" value="F-box_AtFBL13-like"/>
</dbReference>
<dbReference type="EMBL" id="RWGY01000029">
    <property type="protein sequence ID" value="TVU17787.1"/>
    <property type="molecule type" value="Genomic_DNA"/>
</dbReference>
<dbReference type="InterPro" id="IPR032675">
    <property type="entry name" value="LRR_dom_sf"/>
</dbReference>
<keyword evidence="3" id="KW-1185">Reference proteome</keyword>
<dbReference type="PANTHER" id="PTHR34223">
    <property type="entry name" value="OS11G0201299 PROTEIN"/>
    <property type="match status" value="1"/>
</dbReference>
<feature type="non-terminal residue" evidence="2">
    <location>
        <position position="606"/>
    </location>
</feature>
<feature type="domain" description="F-box" evidence="1">
    <location>
        <begin position="121"/>
        <end position="167"/>
    </location>
</feature>
<dbReference type="Gramene" id="TVU17787">
    <property type="protein sequence ID" value="TVU17787"/>
    <property type="gene ID" value="EJB05_33844"/>
</dbReference>
<dbReference type="InterPro" id="IPR036047">
    <property type="entry name" value="F-box-like_dom_sf"/>
</dbReference>
<dbReference type="AlphaFoldDB" id="A0A5J9U2W8"/>
<dbReference type="OrthoDB" id="585419at2759"/>
<accession>A0A5J9U2W8</accession>
<feature type="non-terminal residue" evidence="2">
    <location>
        <position position="1"/>
    </location>
</feature>
<evidence type="ECO:0000259" key="1">
    <source>
        <dbReference type="PROSITE" id="PS50181"/>
    </source>
</evidence>
<dbReference type="Gene3D" id="3.80.10.10">
    <property type="entry name" value="Ribonuclease Inhibitor"/>
    <property type="match status" value="1"/>
</dbReference>
<gene>
    <name evidence="2" type="ORF">EJB05_33844</name>
</gene>
<organism evidence="2 3">
    <name type="scientific">Eragrostis curvula</name>
    <name type="common">weeping love grass</name>
    <dbReference type="NCBI Taxonomy" id="38414"/>
    <lineage>
        <taxon>Eukaryota</taxon>
        <taxon>Viridiplantae</taxon>
        <taxon>Streptophyta</taxon>
        <taxon>Embryophyta</taxon>
        <taxon>Tracheophyta</taxon>
        <taxon>Spermatophyta</taxon>
        <taxon>Magnoliopsida</taxon>
        <taxon>Liliopsida</taxon>
        <taxon>Poales</taxon>
        <taxon>Poaceae</taxon>
        <taxon>PACMAD clade</taxon>
        <taxon>Chloridoideae</taxon>
        <taxon>Eragrostideae</taxon>
        <taxon>Eragrostidinae</taxon>
        <taxon>Eragrostis</taxon>
    </lineage>
</organism>
<dbReference type="SUPFAM" id="SSF52047">
    <property type="entry name" value="RNI-like"/>
    <property type="match status" value="1"/>
</dbReference>
<dbReference type="SUPFAM" id="SSF81383">
    <property type="entry name" value="F-box domain"/>
    <property type="match status" value="1"/>
</dbReference>
<dbReference type="InterPro" id="IPR001810">
    <property type="entry name" value="F-box_dom"/>
</dbReference>
<name>A0A5J9U2W8_9POAL</name>
<dbReference type="InterPro" id="IPR053197">
    <property type="entry name" value="F-box_SCFL_complex_component"/>
</dbReference>
<sequence>MVSGWARRAEQQRQVSSHEWPTSFEAVALPAWRLLCSAAPAPRPLLRPQAAGGEVRFSPDEERRLHIPLPVTSTRELSNLLLSELSRCSRSVGAHGLFGEMPRSRRRAKEKKAPVEMASKGSGIDILPDGVLQHILGYLPPRDAVRTSVLARCWRDLWASTTDLRIMAEGYEDMDEMREFVDHLLLLRGGARIQTCMLWFDIIADEFTDSDVLRVNLWFRHAVRCQTRVLQLIDSSTDSFFDLHDVPVVSRHLMELLLSGLEVKENSLNFSSCPALEQLEITNCDLLNVTRISSESLKRLTITDCVFSHSFRTYIYSPSLVSLQFDDNWNNTPVLESMPLLVDASVRIANENVDSCGNCDCDSGDCNICHGFIHGNSSCVLLEGLSKAKKLALIADSKTFIFKMDLQLCPIFGSLKTLLLSDYFCVALDLHAISCILKHSPVLEKLTLQLFSKGPKHEMEMKGSYGSEQRSNAISEHLKVVEVKCEVVDKRVLKFIFKMDLQLCPIFINLKTLLLSDYFCVALDLHVISCILKHSPVLEKLTLQLFSKRPKHEIEMKGIYVSEQRSNAISEHLKVVEVKCEVVDGRVLKVLKLIGALQGRIQGVVQ</sequence>
<dbReference type="Pfam" id="PF00646">
    <property type="entry name" value="F-box"/>
    <property type="match status" value="1"/>
</dbReference>
<comment type="caution">
    <text evidence="2">The sequence shown here is derived from an EMBL/GenBank/DDBJ whole genome shotgun (WGS) entry which is preliminary data.</text>
</comment>
<proteinExistence type="predicted"/>
<evidence type="ECO:0000313" key="3">
    <source>
        <dbReference type="Proteomes" id="UP000324897"/>
    </source>
</evidence>
<dbReference type="PROSITE" id="PS50181">
    <property type="entry name" value="FBOX"/>
    <property type="match status" value="1"/>
</dbReference>
<dbReference type="CDD" id="cd22160">
    <property type="entry name" value="F-box_AtFBL13-like"/>
    <property type="match status" value="1"/>
</dbReference>
<dbReference type="Proteomes" id="UP000324897">
    <property type="component" value="Chromosome 7"/>
</dbReference>
<evidence type="ECO:0000313" key="2">
    <source>
        <dbReference type="EMBL" id="TVU17787.1"/>
    </source>
</evidence>
<reference evidence="2 3" key="1">
    <citation type="journal article" date="2019" name="Sci. Rep.">
        <title>A high-quality genome of Eragrostis curvula grass provides insights into Poaceae evolution and supports new strategies to enhance forage quality.</title>
        <authorList>
            <person name="Carballo J."/>
            <person name="Santos B.A.C.M."/>
            <person name="Zappacosta D."/>
            <person name="Garbus I."/>
            <person name="Selva J.P."/>
            <person name="Gallo C.A."/>
            <person name="Diaz A."/>
            <person name="Albertini E."/>
            <person name="Caccamo M."/>
            <person name="Echenique V."/>
        </authorList>
    </citation>
    <scope>NUCLEOTIDE SEQUENCE [LARGE SCALE GENOMIC DNA]</scope>
    <source>
        <strain evidence="3">cv. Victoria</strain>
        <tissue evidence="2">Leaf</tissue>
    </source>
</reference>